<keyword evidence="2" id="KW-0808">Transferase</keyword>
<organism evidence="2 3">
    <name type="scientific">Luteimonas salinisoli</name>
    <dbReference type="NCBI Taxonomy" id="2752307"/>
    <lineage>
        <taxon>Bacteria</taxon>
        <taxon>Pseudomonadati</taxon>
        <taxon>Pseudomonadota</taxon>
        <taxon>Gammaproteobacteria</taxon>
        <taxon>Lysobacterales</taxon>
        <taxon>Lysobacteraceae</taxon>
        <taxon>Luteimonas</taxon>
    </lineage>
</organism>
<dbReference type="InterPro" id="IPR028098">
    <property type="entry name" value="Glyco_trans_4-like_N"/>
</dbReference>
<dbReference type="Pfam" id="PF13439">
    <property type="entry name" value="Glyco_transf_4"/>
    <property type="match status" value="1"/>
</dbReference>
<evidence type="ECO:0000313" key="3">
    <source>
        <dbReference type="Proteomes" id="UP000578091"/>
    </source>
</evidence>
<evidence type="ECO:0000259" key="1">
    <source>
        <dbReference type="Pfam" id="PF13439"/>
    </source>
</evidence>
<dbReference type="PANTHER" id="PTHR12526">
    <property type="entry name" value="GLYCOSYLTRANSFERASE"/>
    <property type="match status" value="1"/>
</dbReference>
<dbReference type="EMBL" id="JACCKA010000086">
    <property type="protein sequence ID" value="NZA27872.1"/>
    <property type="molecule type" value="Genomic_DNA"/>
</dbReference>
<evidence type="ECO:0000313" key="2">
    <source>
        <dbReference type="EMBL" id="NZA27872.1"/>
    </source>
</evidence>
<dbReference type="GO" id="GO:0016757">
    <property type="term" value="F:glycosyltransferase activity"/>
    <property type="evidence" value="ECO:0007669"/>
    <property type="project" value="UniProtKB-ARBA"/>
</dbReference>
<dbReference type="SUPFAM" id="SSF53756">
    <property type="entry name" value="UDP-Glycosyltransferase/glycogen phosphorylase"/>
    <property type="match status" value="1"/>
</dbReference>
<dbReference type="CDD" id="cd03811">
    <property type="entry name" value="GT4_GT28_WabH-like"/>
    <property type="match status" value="1"/>
</dbReference>
<gene>
    <name evidence="2" type="ORF">H0E84_15950</name>
</gene>
<reference evidence="2 3" key="1">
    <citation type="submission" date="2020-07" db="EMBL/GenBank/DDBJ databases">
        <title>Luteimonas sp. SJ-92.</title>
        <authorList>
            <person name="Huang X.-X."/>
            <person name="Xu L."/>
            <person name="Sun J.-Q."/>
        </authorList>
    </citation>
    <scope>NUCLEOTIDE SEQUENCE [LARGE SCALE GENOMIC DNA]</scope>
    <source>
        <strain evidence="2 3">SJ-92</strain>
    </source>
</reference>
<dbReference type="Proteomes" id="UP000578091">
    <property type="component" value="Unassembled WGS sequence"/>
</dbReference>
<dbReference type="AlphaFoldDB" id="A0A853JGM9"/>
<sequence>MKLRILHVTTITEWRGGDAQMYQLYGLLEPDPDFEQWILCPADSVLAGKCRDDAARCVTYAKTRLKLLNAVRAIVSTCRRERVDVIHAHDSSALNACLLAMRLLPRCVKLVLSRKRNNPIGGNPLSRRKYANRRIARIVCVSDAVAGVFDGVVDPSRLLTIHDAVDVDAIAALGRHGRAHREFGLAPGTRLVGNLAGHTAQKDLPTFLRTAAEILRLKPGSMPVRFLLVGDGPQRAQLEALAAELGIADAVVFTGHRRDGLELLAELDVLLISSVTEGLPLTVYEAFAAGVPVVATDAGGIREVVHSGRTGFVVPTGDSAGLARHVLEILADDTLAERLRAEAFALVRAGHTPPVFRDRYRAFYRGLAGP</sequence>
<dbReference type="Gene3D" id="3.40.50.2000">
    <property type="entry name" value="Glycogen Phosphorylase B"/>
    <property type="match status" value="2"/>
</dbReference>
<keyword evidence="3" id="KW-1185">Reference proteome</keyword>
<proteinExistence type="predicted"/>
<accession>A0A853JGM9</accession>
<feature type="domain" description="Glycosyltransferase subfamily 4-like N-terminal" evidence="1">
    <location>
        <begin position="60"/>
        <end position="168"/>
    </location>
</feature>
<name>A0A853JGM9_9GAMM</name>
<protein>
    <submittedName>
        <fullName evidence="2">Glycosyltransferase</fullName>
    </submittedName>
</protein>
<dbReference type="RefSeq" id="WP_180679630.1">
    <property type="nucleotide sequence ID" value="NZ_JACCKA010000086.1"/>
</dbReference>
<comment type="caution">
    <text evidence="2">The sequence shown here is derived from an EMBL/GenBank/DDBJ whole genome shotgun (WGS) entry which is preliminary data.</text>
</comment>
<dbReference type="Pfam" id="PF13692">
    <property type="entry name" value="Glyco_trans_1_4"/>
    <property type="match status" value="1"/>
</dbReference>